<name>A0A822ZUC7_NELNU</name>
<reference evidence="1 2" key="1">
    <citation type="journal article" date="2020" name="Mol. Biol. Evol.">
        <title>Distinct Expression and Methylation Patterns for Genes with Different Fates following a Single Whole-Genome Duplication in Flowering Plants.</title>
        <authorList>
            <person name="Shi T."/>
            <person name="Rahmani R.S."/>
            <person name="Gugger P.F."/>
            <person name="Wang M."/>
            <person name="Li H."/>
            <person name="Zhang Y."/>
            <person name="Li Z."/>
            <person name="Wang Q."/>
            <person name="Van de Peer Y."/>
            <person name="Marchal K."/>
            <person name="Chen J."/>
        </authorList>
    </citation>
    <scope>NUCLEOTIDE SEQUENCE [LARGE SCALE GENOMIC DNA]</scope>
    <source>
        <tissue evidence="1">Leaf</tissue>
    </source>
</reference>
<protein>
    <submittedName>
        <fullName evidence="1">Uncharacterized protein</fullName>
    </submittedName>
</protein>
<evidence type="ECO:0000313" key="2">
    <source>
        <dbReference type="Proteomes" id="UP000607653"/>
    </source>
</evidence>
<evidence type="ECO:0000313" key="1">
    <source>
        <dbReference type="EMBL" id="DAD48832.1"/>
    </source>
</evidence>
<comment type="caution">
    <text evidence="1">The sequence shown here is derived from an EMBL/GenBank/DDBJ whole genome shotgun (WGS) entry which is preliminary data.</text>
</comment>
<dbReference type="Proteomes" id="UP000607653">
    <property type="component" value="Unassembled WGS sequence"/>
</dbReference>
<organism evidence="1 2">
    <name type="scientific">Nelumbo nucifera</name>
    <name type="common">Sacred lotus</name>
    <dbReference type="NCBI Taxonomy" id="4432"/>
    <lineage>
        <taxon>Eukaryota</taxon>
        <taxon>Viridiplantae</taxon>
        <taxon>Streptophyta</taxon>
        <taxon>Embryophyta</taxon>
        <taxon>Tracheophyta</taxon>
        <taxon>Spermatophyta</taxon>
        <taxon>Magnoliopsida</taxon>
        <taxon>Proteales</taxon>
        <taxon>Nelumbonaceae</taxon>
        <taxon>Nelumbo</taxon>
    </lineage>
</organism>
<proteinExistence type="predicted"/>
<keyword evidence="2" id="KW-1185">Reference proteome</keyword>
<accession>A0A822ZUC7</accession>
<dbReference type="AlphaFoldDB" id="A0A822ZUC7"/>
<gene>
    <name evidence="1" type="ORF">HUJ06_018769</name>
</gene>
<dbReference type="EMBL" id="DUZY01000008">
    <property type="protein sequence ID" value="DAD48832.1"/>
    <property type="molecule type" value="Genomic_DNA"/>
</dbReference>
<sequence>MMDDGFLVSPPNVSIAMESVSCRLYFLIMVGKCKLPKLSKC</sequence>